<dbReference type="SUPFAM" id="SSF53850">
    <property type="entry name" value="Periplasmic binding protein-like II"/>
    <property type="match status" value="1"/>
</dbReference>
<dbReference type="FunFam" id="1.10.3720.10:FF:000001">
    <property type="entry name" value="Glycine betaine ABC transporter, permease"/>
    <property type="match status" value="1"/>
</dbReference>
<evidence type="ECO:0000313" key="10">
    <source>
        <dbReference type="EMBL" id="OUQ34813.1"/>
    </source>
</evidence>
<dbReference type="PROSITE" id="PS50928">
    <property type="entry name" value="ABC_TM1"/>
    <property type="match status" value="1"/>
</dbReference>
<gene>
    <name evidence="10" type="ORF">B5E75_05780</name>
</gene>
<dbReference type="Gene3D" id="3.40.190.10">
    <property type="entry name" value="Periplasmic binding protein-like II"/>
    <property type="match status" value="1"/>
</dbReference>
<feature type="transmembrane region" description="Helical" evidence="8">
    <location>
        <begin position="25"/>
        <end position="47"/>
    </location>
</feature>
<dbReference type="Gene3D" id="1.10.3720.10">
    <property type="entry name" value="MetI-like"/>
    <property type="match status" value="1"/>
</dbReference>
<evidence type="ECO:0000256" key="6">
    <source>
        <dbReference type="ARBA" id="ARBA00035642"/>
    </source>
</evidence>
<comment type="subcellular location">
    <subcellularLocation>
        <location evidence="8">Cell membrane</location>
        <topology evidence="8">Multi-pass membrane protein</topology>
    </subcellularLocation>
    <subcellularLocation>
        <location evidence="1">Membrane</location>
        <topology evidence="1">Multi-pass membrane protein</topology>
    </subcellularLocation>
</comment>
<feature type="transmembrane region" description="Helical" evidence="8">
    <location>
        <begin position="222"/>
        <end position="244"/>
    </location>
</feature>
<keyword evidence="3 8" id="KW-0812">Transmembrane</keyword>
<dbReference type="GO" id="GO:0031460">
    <property type="term" value="P:glycine betaine transport"/>
    <property type="evidence" value="ECO:0007669"/>
    <property type="project" value="TreeGrafter"/>
</dbReference>
<feature type="domain" description="ABC transmembrane type-1" evidence="9">
    <location>
        <begin position="19"/>
        <end position="198"/>
    </location>
</feature>
<evidence type="ECO:0000256" key="1">
    <source>
        <dbReference type="ARBA" id="ARBA00004141"/>
    </source>
</evidence>
<dbReference type="PANTHER" id="PTHR30177">
    <property type="entry name" value="GLYCINE BETAINE/L-PROLINE TRANSPORT SYSTEM PERMEASE PROTEIN PROW"/>
    <property type="match status" value="1"/>
</dbReference>
<name>A0A1Y4T1E3_9FIRM</name>
<dbReference type="AlphaFoldDB" id="A0A1Y4T1E3"/>
<keyword evidence="5 8" id="KW-0472">Membrane</keyword>
<dbReference type="InterPro" id="IPR051204">
    <property type="entry name" value="ABC_transp_perm/SBD"/>
</dbReference>
<evidence type="ECO:0000256" key="4">
    <source>
        <dbReference type="ARBA" id="ARBA00022989"/>
    </source>
</evidence>
<evidence type="ECO:0000256" key="3">
    <source>
        <dbReference type="ARBA" id="ARBA00022692"/>
    </source>
</evidence>
<dbReference type="Pfam" id="PF04069">
    <property type="entry name" value="OpuAC"/>
    <property type="match status" value="1"/>
</dbReference>
<comment type="similarity">
    <text evidence="6">In the C-terminal section; belongs to the OsmX family.</text>
</comment>
<comment type="caution">
    <text evidence="10">The sequence shown here is derived from an EMBL/GenBank/DDBJ whole genome shotgun (WGS) entry which is preliminary data.</text>
</comment>
<evidence type="ECO:0000256" key="2">
    <source>
        <dbReference type="ARBA" id="ARBA00022448"/>
    </source>
</evidence>
<dbReference type="InterPro" id="IPR035906">
    <property type="entry name" value="MetI-like_sf"/>
</dbReference>
<evidence type="ECO:0000313" key="11">
    <source>
        <dbReference type="Proteomes" id="UP000195305"/>
    </source>
</evidence>
<sequence>MQAFIDYCSQNYMQIFDLLIGHVQLTVMAILIAIIIGVPLGIFITYFKPSKKPIMALANIIQAIPSMALLGFMIPLLGIGTKPAIVMVILYSLLPIIKNTVTGLDNINGETLEAAKGIGLNKFQVLYKVQIPLAAPVIMAGVRVSAVSSVGLMTLAAFIGADGLGYLVYAGIRTVNNAQILAGAIPACLLALLIDYIFSILERLVTPKSFQLSKPRSKMKGILDKVVIVISCLALAASFVYTGLAKTNGSQVIRIGSMDFTEQEILNYMLKYYIEGNTDIDVEQSLSLGSSSIVLDAVRTGSIDMYVEYRGTIYGNVLGNEPNGNVDEVYNTVKEQMKEQYDLNVLDSLGFNNTYTLAIRKDTAEQYHIKTISDLCKVSQQLTFSPTLMFMEREDCWVGLQKAYPIHFKQTVPIDGAPRYTALMNNECDVIDAYSTDGLLKKFDLQVLEDDKNFFLPYHAIPIVNNTIVDEYPEVVDLINQLQNYLNDDVMVELNYQVDELNKKTSDVAKQFLIENKLINE</sequence>
<keyword evidence="11" id="KW-1185">Reference proteome</keyword>
<keyword evidence="2 8" id="KW-0813">Transport</keyword>
<dbReference type="InterPro" id="IPR000515">
    <property type="entry name" value="MetI-like"/>
</dbReference>
<dbReference type="InterPro" id="IPR007210">
    <property type="entry name" value="ABC_Gly_betaine_transp_sub-bd"/>
</dbReference>
<organism evidence="10 11">
    <name type="scientific">Massilimicrobiota timonensis</name>
    <dbReference type="NCBI Taxonomy" id="1776392"/>
    <lineage>
        <taxon>Bacteria</taxon>
        <taxon>Bacillati</taxon>
        <taxon>Bacillota</taxon>
        <taxon>Erysipelotrichia</taxon>
        <taxon>Erysipelotrichales</taxon>
        <taxon>Erysipelotrichaceae</taxon>
        <taxon>Massilimicrobiota</taxon>
    </lineage>
</organism>
<dbReference type="SUPFAM" id="SSF161098">
    <property type="entry name" value="MetI-like"/>
    <property type="match status" value="1"/>
</dbReference>
<feature type="transmembrane region" description="Helical" evidence="8">
    <location>
        <begin position="151"/>
        <end position="172"/>
    </location>
</feature>
<dbReference type="Gene3D" id="3.40.190.120">
    <property type="entry name" value="Osmoprotection protein (prox), domain 2"/>
    <property type="match status" value="1"/>
</dbReference>
<dbReference type="EMBL" id="NFLJ01000013">
    <property type="protein sequence ID" value="OUQ34813.1"/>
    <property type="molecule type" value="Genomic_DNA"/>
</dbReference>
<dbReference type="CDD" id="cd06261">
    <property type="entry name" value="TM_PBP2"/>
    <property type="match status" value="1"/>
</dbReference>
<comment type="similarity">
    <text evidence="7">In the N-terminal section; belongs to the binding-protein-dependent transport system permease family.</text>
</comment>
<accession>A0A1Y4T1E3</accession>
<dbReference type="Pfam" id="PF00528">
    <property type="entry name" value="BPD_transp_1"/>
    <property type="match status" value="1"/>
</dbReference>
<reference evidence="10 11" key="1">
    <citation type="journal article" date="2018" name="BMC Genomics">
        <title>Whole genome sequencing and function prediction of 133 gut anaerobes isolated from chicken caecum in pure cultures.</title>
        <authorList>
            <person name="Medvecky M."/>
            <person name="Cejkova D."/>
            <person name="Polansky O."/>
            <person name="Karasova D."/>
            <person name="Kubasova T."/>
            <person name="Cizek A."/>
            <person name="Rychlik I."/>
        </authorList>
    </citation>
    <scope>NUCLEOTIDE SEQUENCE [LARGE SCALE GENOMIC DNA]</scope>
    <source>
        <strain evidence="10 11">An13</strain>
    </source>
</reference>
<feature type="transmembrane region" description="Helical" evidence="8">
    <location>
        <begin position="68"/>
        <end position="94"/>
    </location>
</feature>
<evidence type="ECO:0000256" key="5">
    <source>
        <dbReference type="ARBA" id="ARBA00023136"/>
    </source>
</evidence>
<protein>
    <submittedName>
        <fullName evidence="10">ABC transporter permease</fullName>
    </submittedName>
</protein>
<dbReference type="RefSeq" id="WP_087357825.1">
    <property type="nucleotide sequence ID" value="NZ_NFLJ01000013.1"/>
</dbReference>
<dbReference type="PANTHER" id="PTHR30177:SF4">
    <property type="entry name" value="OSMOPROTECTANT IMPORT PERMEASE PROTEIN OSMW"/>
    <property type="match status" value="1"/>
</dbReference>
<proteinExistence type="inferred from homology"/>
<evidence type="ECO:0000259" key="9">
    <source>
        <dbReference type="PROSITE" id="PS50928"/>
    </source>
</evidence>
<comment type="similarity">
    <text evidence="8">Belongs to the binding-protein-dependent transport system permease family.</text>
</comment>
<evidence type="ECO:0000256" key="7">
    <source>
        <dbReference type="ARBA" id="ARBA00035652"/>
    </source>
</evidence>
<dbReference type="OrthoDB" id="9801163at2"/>
<evidence type="ECO:0000256" key="8">
    <source>
        <dbReference type="RuleBase" id="RU363032"/>
    </source>
</evidence>
<dbReference type="CDD" id="cd13609">
    <property type="entry name" value="PBP2_Opu_like_1"/>
    <property type="match status" value="1"/>
</dbReference>
<keyword evidence="4 8" id="KW-1133">Transmembrane helix</keyword>
<dbReference type="Proteomes" id="UP000195305">
    <property type="component" value="Unassembled WGS sequence"/>
</dbReference>
<dbReference type="GO" id="GO:0043190">
    <property type="term" value="C:ATP-binding cassette (ABC) transporter complex"/>
    <property type="evidence" value="ECO:0007669"/>
    <property type="project" value="InterPro"/>
</dbReference>
<dbReference type="GO" id="GO:0022857">
    <property type="term" value="F:transmembrane transporter activity"/>
    <property type="evidence" value="ECO:0007669"/>
    <property type="project" value="InterPro"/>
</dbReference>
<feature type="transmembrane region" description="Helical" evidence="8">
    <location>
        <begin position="178"/>
        <end position="201"/>
    </location>
</feature>